<protein>
    <recommendedName>
        <fullName evidence="8">Ribonuclease R</fullName>
        <shortName evidence="8">RNase R</shortName>
        <ecNumber evidence="8">3.1.13.1</ecNumber>
    </recommendedName>
</protein>
<feature type="compositionally biased region" description="Basic residues" evidence="9">
    <location>
        <begin position="765"/>
        <end position="777"/>
    </location>
</feature>
<dbReference type="Pfam" id="PF17876">
    <property type="entry name" value="CSD2"/>
    <property type="match status" value="1"/>
</dbReference>
<name>A0A412PDB8_9FIRM</name>
<comment type="function">
    <text evidence="8">3'-5' exoribonuclease that releases 5'-nucleoside monophosphates and is involved in maturation of structured RNAs.</text>
</comment>
<dbReference type="PANTHER" id="PTHR23355:SF9">
    <property type="entry name" value="DIS3-LIKE EXONUCLEASE 2"/>
    <property type="match status" value="1"/>
</dbReference>
<dbReference type="InterPro" id="IPR004476">
    <property type="entry name" value="RNase_II/RNase_R"/>
</dbReference>
<dbReference type="RefSeq" id="WP_118765078.1">
    <property type="nucleotide sequence ID" value="NZ_CABJCF010000003.1"/>
</dbReference>
<keyword evidence="3 8" id="KW-0963">Cytoplasm</keyword>
<accession>A0A412PDB8</accession>
<dbReference type="NCBIfam" id="TIGR00358">
    <property type="entry name" value="3_prime_RNase"/>
    <property type="match status" value="1"/>
</dbReference>
<evidence type="ECO:0000256" key="9">
    <source>
        <dbReference type="SAM" id="MobiDB-lite"/>
    </source>
</evidence>
<dbReference type="EMBL" id="QRWX01000003">
    <property type="protein sequence ID" value="RGT55043.1"/>
    <property type="molecule type" value="Genomic_DNA"/>
</dbReference>
<dbReference type="InterPro" id="IPR040476">
    <property type="entry name" value="CSD2"/>
</dbReference>
<evidence type="ECO:0000256" key="7">
    <source>
        <dbReference type="ARBA" id="ARBA00022884"/>
    </source>
</evidence>
<evidence type="ECO:0000256" key="8">
    <source>
        <dbReference type="HAMAP-Rule" id="MF_01895"/>
    </source>
</evidence>
<feature type="compositionally biased region" description="Basic and acidic residues" evidence="9">
    <location>
        <begin position="743"/>
        <end position="759"/>
    </location>
</feature>
<feature type="domain" description="S1 motif" evidence="10">
    <location>
        <begin position="616"/>
        <end position="696"/>
    </location>
</feature>
<dbReference type="Pfam" id="PF00575">
    <property type="entry name" value="S1"/>
    <property type="match status" value="1"/>
</dbReference>
<dbReference type="EC" id="3.1.13.1" evidence="8"/>
<dbReference type="SMART" id="SM00955">
    <property type="entry name" value="RNB"/>
    <property type="match status" value="1"/>
</dbReference>
<dbReference type="InterPro" id="IPR022966">
    <property type="entry name" value="RNase_II/R_CS"/>
</dbReference>
<gene>
    <name evidence="8 11" type="primary">rnr</name>
    <name evidence="11" type="ORF">DWX20_07720</name>
</gene>
<keyword evidence="7 8" id="KW-0694">RNA-binding</keyword>
<evidence type="ECO:0000256" key="3">
    <source>
        <dbReference type="ARBA" id="ARBA00022490"/>
    </source>
</evidence>
<reference evidence="11 12" key="1">
    <citation type="submission" date="2018-08" db="EMBL/GenBank/DDBJ databases">
        <title>A genome reference for cultivated species of the human gut microbiota.</title>
        <authorList>
            <person name="Zou Y."/>
            <person name="Xue W."/>
            <person name="Luo G."/>
        </authorList>
    </citation>
    <scope>NUCLEOTIDE SEQUENCE [LARGE SCALE GENOMIC DNA]</scope>
    <source>
        <strain evidence="11 12">AF18-46</strain>
    </source>
</reference>
<dbReference type="AlphaFoldDB" id="A0A412PDB8"/>
<comment type="subcellular location">
    <subcellularLocation>
        <location evidence="2 8">Cytoplasm</location>
    </subcellularLocation>
</comment>
<evidence type="ECO:0000313" key="11">
    <source>
        <dbReference type="EMBL" id="RGT55043.1"/>
    </source>
</evidence>
<dbReference type="PROSITE" id="PS01175">
    <property type="entry name" value="RIBONUCLEASE_II"/>
    <property type="match status" value="1"/>
</dbReference>
<dbReference type="GO" id="GO:0006402">
    <property type="term" value="P:mRNA catabolic process"/>
    <property type="evidence" value="ECO:0007669"/>
    <property type="project" value="TreeGrafter"/>
</dbReference>
<comment type="catalytic activity">
    <reaction evidence="1 8">
        <text>Exonucleolytic cleavage in the 3'- to 5'-direction to yield nucleoside 5'-phosphates.</text>
        <dbReference type="EC" id="3.1.13.1"/>
    </reaction>
</comment>
<dbReference type="SUPFAM" id="SSF50249">
    <property type="entry name" value="Nucleic acid-binding proteins"/>
    <property type="match status" value="4"/>
</dbReference>
<keyword evidence="6 8" id="KW-0269">Exonuclease</keyword>
<dbReference type="InterPro" id="IPR001900">
    <property type="entry name" value="RNase_II/R"/>
</dbReference>
<dbReference type="InterPro" id="IPR012340">
    <property type="entry name" value="NA-bd_OB-fold"/>
</dbReference>
<sequence length="777" mass="88747">MENLKERILEYIENHPKKNRRVDDILSALGMTSSSDFVKVSQALSELERELLLFRADDNQYLTQKQAGVMTGRISINRSGLGFVDREDKESIKIDPTDQNTALDGDTVLVRCKPWETYGEVLRVITRAKDFMIGTFLPRGKRLKFIPDDEKLQDKLITVKYDQDFLPVEGMKVLCRIQKYGTAIVVYVERVIGYKDDPGVDILAILLDHDIDPQFPEAVMEEVKTIPQEIQESDKKDRVDLTSETIVTIDGDDSKDFDDAVGVTPVENGWVLKVSIADVSHYVTEDSALDQEALARGCSTYVTDRVVPMLPHELSNGICSLNPYVERLTITCQMNVNHSGKIEEYSIYPSVIRSTERMTYANVNKILDGDEKLQEEYKHLGNLFFDLRDCADAIRVNRTAKGAIDFDGTETIVEVDENGHPIDVHARMSGHAERMIEDCMIAANVSVANYMKWLDVPSIYRIHESPTAKKMKEFVRISEGMGHKLVLGKTAIYPNELQRYLASVHDIPEYPVLSTMLLRCMQKARYDASCIGHFGLAEDEYLHFTSPIRRYPDLVVHRMLRRYCFQANDNLEQRTIDLEKCKAQAEHASIRERNSQDAEYACEDMKIAEYMHERIGKTYSGIISSITSFGMYVKLENTVEGMIRVADLDDDYYEFNKDRFELVGQRRKKTYRIGMPIKITVVDANKDAGTVDFAIAKKPSRFSSGRNRFSNDCRSSQTRKPREDKKFGDKKDKKPFSPKKRGKFDGSKPSHIKQSDKKSFFKGKSTGRKMTHGRKDA</sequence>
<dbReference type="Gene3D" id="2.40.50.140">
    <property type="entry name" value="Nucleic acid-binding proteins"/>
    <property type="match status" value="2"/>
</dbReference>
<evidence type="ECO:0000256" key="6">
    <source>
        <dbReference type="ARBA" id="ARBA00022839"/>
    </source>
</evidence>
<dbReference type="SMART" id="SM00316">
    <property type="entry name" value="S1"/>
    <property type="match status" value="1"/>
</dbReference>
<organism evidence="11 12">
    <name type="scientific">Solobacterium moorei</name>
    <dbReference type="NCBI Taxonomy" id="102148"/>
    <lineage>
        <taxon>Bacteria</taxon>
        <taxon>Bacillati</taxon>
        <taxon>Bacillota</taxon>
        <taxon>Erysipelotrichia</taxon>
        <taxon>Erysipelotrichales</taxon>
        <taxon>Erysipelotrichaceae</taxon>
        <taxon>Solobacterium</taxon>
    </lineage>
</organism>
<keyword evidence="5 8" id="KW-0378">Hydrolase</keyword>
<dbReference type="Pfam" id="PF08206">
    <property type="entry name" value="OB_RNB"/>
    <property type="match status" value="1"/>
</dbReference>
<evidence type="ECO:0000256" key="5">
    <source>
        <dbReference type="ARBA" id="ARBA00022801"/>
    </source>
</evidence>
<dbReference type="PROSITE" id="PS50126">
    <property type="entry name" value="S1"/>
    <property type="match status" value="1"/>
</dbReference>
<dbReference type="CDD" id="cd04471">
    <property type="entry name" value="S1_RNase_R"/>
    <property type="match status" value="1"/>
</dbReference>
<dbReference type="GO" id="GO:0008859">
    <property type="term" value="F:exoribonuclease II activity"/>
    <property type="evidence" value="ECO:0007669"/>
    <property type="project" value="UniProtKB-UniRule"/>
</dbReference>
<proteinExistence type="inferred from homology"/>
<dbReference type="HAMAP" id="MF_01895">
    <property type="entry name" value="RNase_R"/>
    <property type="match status" value="1"/>
</dbReference>
<dbReference type="InterPro" id="IPR003029">
    <property type="entry name" value="S1_domain"/>
</dbReference>
<evidence type="ECO:0000256" key="2">
    <source>
        <dbReference type="ARBA" id="ARBA00004496"/>
    </source>
</evidence>
<dbReference type="InterPro" id="IPR050180">
    <property type="entry name" value="RNR_Ribonuclease"/>
</dbReference>
<dbReference type="GO" id="GO:0005829">
    <property type="term" value="C:cytosol"/>
    <property type="evidence" value="ECO:0007669"/>
    <property type="project" value="TreeGrafter"/>
</dbReference>
<feature type="compositionally biased region" description="Basic and acidic residues" evidence="9">
    <location>
        <begin position="720"/>
        <end position="735"/>
    </location>
</feature>
<evidence type="ECO:0000313" key="12">
    <source>
        <dbReference type="Proteomes" id="UP000284731"/>
    </source>
</evidence>
<feature type="region of interest" description="Disordered" evidence="9">
    <location>
        <begin position="704"/>
        <end position="777"/>
    </location>
</feature>
<comment type="similarity">
    <text evidence="8">Belongs to the RNR ribonuclease family. RNase R subfamily.</text>
</comment>
<keyword evidence="4 8" id="KW-0540">Nuclease</keyword>
<evidence type="ECO:0000256" key="1">
    <source>
        <dbReference type="ARBA" id="ARBA00001849"/>
    </source>
</evidence>
<dbReference type="GO" id="GO:0003723">
    <property type="term" value="F:RNA binding"/>
    <property type="evidence" value="ECO:0007669"/>
    <property type="project" value="UniProtKB-UniRule"/>
</dbReference>
<dbReference type="InterPro" id="IPR013223">
    <property type="entry name" value="RNase_B_OB_dom"/>
</dbReference>
<dbReference type="Proteomes" id="UP000284731">
    <property type="component" value="Unassembled WGS sequence"/>
</dbReference>
<dbReference type="InterPro" id="IPR011805">
    <property type="entry name" value="RNase_R"/>
</dbReference>
<evidence type="ECO:0000256" key="4">
    <source>
        <dbReference type="ARBA" id="ARBA00022722"/>
    </source>
</evidence>
<dbReference type="NCBIfam" id="TIGR02063">
    <property type="entry name" value="RNase_R"/>
    <property type="match status" value="1"/>
</dbReference>
<evidence type="ECO:0000259" key="10">
    <source>
        <dbReference type="PROSITE" id="PS50126"/>
    </source>
</evidence>
<dbReference type="Pfam" id="PF00773">
    <property type="entry name" value="RNB"/>
    <property type="match status" value="1"/>
</dbReference>
<dbReference type="PANTHER" id="PTHR23355">
    <property type="entry name" value="RIBONUCLEASE"/>
    <property type="match status" value="1"/>
</dbReference>
<comment type="caution">
    <text evidence="11">The sequence shown here is derived from an EMBL/GenBank/DDBJ whole genome shotgun (WGS) entry which is preliminary data.</text>
</comment>